<evidence type="ECO:0000313" key="2">
    <source>
        <dbReference type="EMBL" id="GBG63557.1"/>
    </source>
</evidence>
<dbReference type="Proteomes" id="UP000265515">
    <property type="component" value="Unassembled WGS sequence"/>
</dbReference>
<evidence type="ECO:0000313" key="3">
    <source>
        <dbReference type="Proteomes" id="UP000265515"/>
    </source>
</evidence>
<gene>
    <name evidence="2" type="ORF">CBR_g38624</name>
</gene>
<proteinExistence type="predicted"/>
<reference evidence="2 3" key="1">
    <citation type="journal article" date="2018" name="Cell">
        <title>The Chara Genome: Secondary Complexity and Implications for Plant Terrestrialization.</title>
        <authorList>
            <person name="Nishiyama T."/>
            <person name="Sakayama H."/>
            <person name="Vries J.D."/>
            <person name="Buschmann H."/>
            <person name="Saint-Marcoux D."/>
            <person name="Ullrich K.K."/>
            <person name="Haas F.B."/>
            <person name="Vanderstraeten L."/>
            <person name="Becker D."/>
            <person name="Lang D."/>
            <person name="Vosolsobe S."/>
            <person name="Rombauts S."/>
            <person name="Wilhelmsson P.K.I."/>
            <person name="Janitza P."/>
            <person name="Kern R."/>
            <person name="Heyl A."/>
            <person name="Rumpler F."/>
            <person name="Villalobos L.I.A.C."/>
            <person name="Clay J.M."/>
            <person name="Skokan R."/>
            <person name="Toyoda A."/>
            <person name="Suzuki Y."/>
            <person name="Kagoshima H."/>
            <person name="Schijlen E."/>
            <person name="Tajeshwar N."/>
            <person name="Catarino B."/>
            <person name="Hetherington A.J."/>
            <person name="Saltykova A."/>
            <person name="Bonnot C."/>
            <person name="Breuninger H."/>
            <person name="Symeonidi A."/>
            <person name="Radhakrishnan G.V."/>
            <person name="Van Nieuwerburgh F."/>
            <person name="Deforce D."/>
            <person name="Chang C."/>
            <person name="Karol K.G."/>
            <person name="Hedrich R."/>
            <person name="Ulvskov P."/>
            <person name="Glockner G."/>
            <person name="Delwiche C.F."/>
            <person name="Petrasek J."/>
            <person name="Van de Peer Y."/>
            <person name="Friml J."/>
            <person name="Beilby M."/>
            <person name="Dolan L."/>
            <person name="Kohara Y."/>
            <person name="Sugano S."/>
            <person name="Fujiyama A."/>
            <person name="Delaux P.-M."/>
            <person name="Quint M."/>
            <person name="TheiBen G."/>
            <person name="Hagemann M."/>
            <person name="Harholt J."/>
            <person name="Dunand C."/>
            <person name="Zachgo S."/>
            <person name="Langdale J."/>
            <person name="Maumus F."/>
            <person name="Straeten D.V.D."/>
            <person name="Gould S.B."/>
            <person name="Rensing S.A."/>
        </authorList>
    </citation>
    <scope>NUCLEOTIDE SEQUENCE [LARGE SCALE GENOMIC DNA]</scope>
    <source>
        <strain evidence="2 3">S276</strain>
    </source>
</reference>
<protein>
    <submittedName>
        <fullName evidence="2">Uncharacterized protein</fullName>
    </submittedName>
</protein>
<dbReference type="EMBL" id="BFEA01000040">
    <property type="protein sequence ID" value="GBG63557.1"/>
    <property type="molecule type" value="Genomic_DNA"/>
</dbReference>
<name>A0A388K0K0_CHABU</name>
<organism evidence="2 3">
    <name type="scientific">Chara braunii</name>
    <name type="common">Braun's stonewort</name>
    <dbReference type="NCBI Taxonomy" id="69332"/>
    <lineage>
        <taxon>Eukaryota</taxon>
        <taxon>Viridiplantae</taxon>
        <taxon>Streptophyta</taxon>
        <taxon>Charophyceae</taxon>
        <taxon>Charales</taxon>
        <taxon>Characeae</taxon>
        <taxon>Chara</taxon>
    </lineage>
</organism>
<sequence length="107" mass="12175">MERQRLYQNSGQRQRNSSTHSCHVEEQDGIFPRQYQTVPRTYSCQADEQLPRGATTKLRRPNAATSTTDVDRGTATTWKGDESSNAQLPRGRRATETMAKKLPRGYC</sequence>
<feature type="compositionally biased region" description="Polar residues" evidence="1">
    <location>
        <begin position="1"/>
        <end position="21"/>
    </location>
</feature>
<dbReference type="AlphaFoldDB" id="A0A388K0K0"/>
<feature type="region of interest" description="Disordered" evidence="1">
    <location>
        <begin position="1"/>
        <end position="27"/>
    </location>
</feature>
<dbReference type="Gramene" id="GBG63557">
    <property type="protein sequence ID" value="GBG63557"/>
    <property type="gene ID" value="CBR_g38624"/>
</dbReference>
<comment type="caution">
    <text evidence="2">The sequence shown here is derived from an EMBL/GenBank/DDBJ whole genome shotgun (WGS) entry which is preliminary data.</text>
</comment>
<evidence type="ECO:0000256" key="1">
    <source>
        <dbReference type="SAM" id="MobiDB-lite"/>
    </source>
</evidence>
<keyword evidence="3" id="KW-1185">Reference proteome</keyword>
<feature type="region of interest" description="Disordered" evidence="1">
    <location>
        <begin position="44"/>
        <end position="107"/>
    </location>
</feature>
<accession>A0A388K0K0</accession>